<feature type="DNA-binding region" description="OmpR/PhoB-type" evidence="5">
    <location>
        <begin position="1"/>
        <end position="84"/>
    </location>
</feature>
<reference evidence="8" key="1">
    <citation type="submission" date="2016-04" db="EMBL/GenBank/DDBJ databases">
        <authorList>
            <person name="Evans L.H."/>
            <person name="Alamgir A."/>
            <person name="Owens N."/>
            <person name="Weber N.D."/>
            <person name="Virtaneva K."/>
            <person name="Barbian K."/>
            <person name="Babar A."/>
            <person name="Rosenke K."/>
        </authorList>
    </citation>
    <scope>NUCLEOTIDE SEQUENCE</scope>
    <source>
        <strain evidence="8">Nono1</strain>
    </source>
</reference>
<dbReference type="Gene3D" id="3.40.50.300">
    <property type="entry name" value="P-loop containing nucleotide triphosphate hydrolases"/>
    <property type="match status" value="1"/>
</dbReference>
<dbReference type="SUPFAM" id="SSF52540">
    <property type="entry name" value="P-loop containing nucleoside triphosphate hydrolases"/>
    <property type="match status" value="1"/>
</dbReference>
<dbReference type="GO" id="GO:0006355">
    <property type="term" value="P:regulation of DNA-templated transcription"/>
    <property type="evidence" value="ECO:0007669"/>
    <property type="project" value="InterPro"/>
</dbReference>
<dbReference type="EMBL" id="LT559118">
    <property type="protein sequence ID" value="SBO92514.1"/>
    <property type="molecule type" value="Genomic_DNA"/>
</dbReference>
<dbReference type="GO" id="GO:0043531">
    <property type="term" value="F:ADP binding"/>
    <property type="evidence" value="ECO:0007669"/>
    <property type="project" value="InterPro"/>
</dbReference>
<dbReference type="PANTHER" id="PTHR35807:SF1">
    <property type="entry name" value="TRANSCRIPTIONAL REGULATOR REDD"/>
    <property type="match status" value="1"/>
</dbReference>
<dbReference type="InterPro" id="IPR005158">
    <property type="entry name" value="BTAD"/>
</dbReference>
<dbReference type="SUPFAM" id="SSF48452">
    <property type="entry name" value="TPR-like"/>
    <property type="match status" value="2"/>
</dbReference>
<keyword evidence="2" id="KW-0805">Transcription regulation</keyword>
<dbReference type="InterPro" id="IPR001867">
    <property type="entry name" value="OmpR/PhoB-type_DNA-bd"/>
</dbReference>
<dbReference type="SUPFAM" id="SSF46894">
    <property type="entry name" value="C-terminal effector domain of the bipartite response regulators"/>
    <property type="match status" value="1"/>
</dbReference>
<dbReference type="SMART" id="SM00862">
    <property type="entry name" value="Trans_reg_C"/>
    <property type="match status" value="1"/>
</dbReference>
<dbReference type="InterPro" id="IPR011990">
    <property type="entry name" value="TPR-like_helical_dom_sf"/>
</dbReference>
<proteinExistence type="inferred from homology"/>
<dbReference type="Gene3D" id="1.10.10.10">
    <property type="entry name" value="Winged helix-like DNA-binding domain superfamily/Winged helix DNA-binding domain"/>
    <property type="match status" value="1"/>
</dbReference>
<feature type="compositionally biased region" description="Gly residues" evidence="6">
    <location>
        <begin position="778"/>
        <end position="819"/>
    </location>
</feature>
<sequence length="1037" mass="109520">MRFGVLGPLRVEGGQAPGPAKHRTLLAALLLSAREQVPVERLLSAVWDDRPPASAESVLRVYVSGLRKVVGGIRTVPGGYLIDVARDDVDCHRFERLVAAARQARQAGRVAEAADGFRAALGLWRGQSALADVESSVLRRAYGVPLEELRLTAVEERVQLDLLLGRGAEVVSELRALVAGHPMRERAWVLLIEALHRAGRRSEALDAYQDVRRTLVAELGLEPGAELVAAHRRVLDDAGTGTDPGAGPAAGAGPTALVRSVNELPPDISDFAGRRPVLDWIARMAAGRAGAPVHLVLHGPPGCGKSAVAVHAATALDLPGGLPDDRLYAVLGARPPGAVLEDLLRSLGCPDGAVPPALDDRVRLYRGMTARRRLLVLLDDAADEAQVRPLLPTGPGSLTLVTSRSPLAGLEAARAYELGLLDEDEAVALLGGVAGHERVRAEPEAALRIVRLCGLLPLALRIAGSRLARKPGWTLAHLAGRLGDERRRLDELSAGDLAVRGSLALGYRGLPDPERRLFRRLGALSAPDFAPWALGADLEPLVEAGLLQSRGLDEVGQERYGWHDLTRLYAAERLAEEDGGPAGVLAAVAGEILERTRHAREALLPAEPGTGRTQVHLPAPPGTARAEAHLPVLSGDGLETGWLRQEARWLGAERRFLVAMVGDFYRAGLYEPAWRLAFYLTPLFELGAHHDDWHTTTATGLDAARAAGQRHGEALLLRGLADLHRAEGRTDAAAAALRAAQPLVDGLELARITLRLGLVQAAEGSRTSKAAASQAGASEGGASEGGASKGGVSEGGVSEGGASKGGVSEGGASKGGVSEGGAWQAGASEARVDGGAGRRSSRVLEAERAFVRALRVFEEAGDRRGRADALRALGSLRADEAALRESLAAYQDLGDLRGEAEALLDLARLHLAAGRHRAARDCAIQRLGINRRLGDRLPEAVALLVLAEIEDAAGAVREAAGAARAALETFTAYGDRRSAARARLASAGAALRLGDTEEAVETLVRGMEEFDRLGDDQVKAEADRLMREAGRRRGRRI</sequence>
<dbReference type="PANTHER" id="PTHR35807">
    <property type="entry name" value="TRANSCRIPTIONAL REGULATOR REDD-RELATED"/>
    <property type="match status" value="1"/>
</dbReference>
<evidence type="ECO:0000259" key="7">
    <source>
        <dbReference type="PROSITE" id="PS51755"/>
    </source>
</evidence>
<feature type="region of interest" description="Disordered" evidence="6">
    <location>
        <begin position="767"/>
        <end position="838"/>
    </location>
</feature>
<name>A0A1M4E126_9ACTN</name>
<accession>A0A1M4E126</accession>
<organism evidence="8">
    <name type="scientific">Nonomuraea gerenzanensis</name>
    <dbReference type="NCBI Taxonomy" id="93944"/>
    <lineage>
        <taxon>Bacteria</taxon>
        <taxon>Bacillati</taxon>
        <taxon>Actinomycetota</taxon>
        <taxon>Actinomycetes</taxon>
        <taxon>Streptosporangiales</taxon>
        <taxon>Streptosporangiaceae</taxon>
        <taxon>Nonomuraea</taxon>
    </lineage>
</organism>
<evidence type="ECO:0000313" key="8">
    <source>
        <dbReference type="EMBL" id="SBO92514.1"/>
    </source>
</evidence>
<comment type="similarity">
    <text evidence="1">Belongs to the AfsR/DnrI/RedD regulatory family.</text>
</comment>
<dbReference type="SMART" id="SM01043">
    <property type="entry name" value="BTAD"/>
    <property type="match status" value="1"/>
</dbReference>
<dbReference type="PROSITE" id="PS51755">
    <property type="entry name" value="OMPR_PHOB"/>
    <property type="match status" value="1"/>
</dbReference>
<keyword evidence="4" id="KW-0804">Transcription</keyword>
<gene>
    <name evidence="8" type="ORF">BN4615_P2028</name>
</gene>
<dbReference type="Pfam" id="PF00486">
    <property type="entry name" value="Trans_reg_C"/>
    <property type="match status" value="1"/>
</dbReference>
<dbReference type="InterPro" id="IPR036388">
    <property type="entry name" value="WH-like_DNA-bd_sf"/>
</dbReference>
<dbReference type="PRINTS" id="PR00364">
    <property type="entry name" value="DISEASERSIST"/>
</dbReference>
<dbReference type="InterPro" id="IPR016032">
    <property type="entry name" value="Sig_transdc_resp-reg_C-effctor"/>
</dbReference>
<evidence type="ECO:0000256" key="3">
    <source>
        <dbReference type="ARBA" id="ARBA00023125"/>
    </source>
</evidence>
<evidence type="ECO:0000256" key="4">
    <source>
        <dbReference type="ARBA" id="ARBA00023163"/>
    </source>
</evidence>
<feature type="domain" description="OmpR/PhoB-type" evidence="7">
    <location>
        <begin position="1"/>
        <end position="84"/>
    </location>
</feature>
<dbReference type="Pfam" id="PF03704">
    <property type="entry name" value="BTAD"/>
    <property type="match status" value="1"/>
</dbReference>
<dbReference type="InterPro" id="IPR027417">
    <property type="entry name" value="P-loop_NTPase"/>
</dbReference>
<dbReference type="GO" id="GO:0003677">
    <property type="term" value="F:DNA binding"/>
    <property type="evidence" value="ECO:0007669"/>
    <property type="project" value="UniProtKB-UniRule"/>
</dbReference>
<feature type="compositionally biased region" description="Low complexity" evidence="6">
    <location>
        <begin position="768"/>
        <end position="777"/>
    </location>
</feature>
<keyword evidence="3 5" id="KW-0238">DNA-binding</keyword>
<evidence type="ECO:0000256" key="1">
    <source>
        <dbReference type="ARBA" id="ARBA00005820"/>
    </source>
</evidence>
<dbReference type="AlphaFoldDB" id="A0A1M4E126"/>
<protein>
    <submittedName>
        <fullName evidence="8">Putative regulatory protein (AfsR-like protein)</fullName>
    </submittedName>
</protein>
<evidence type="ECO:0000256" key="5">
    <source>
        <dbReference type="PROSITE-ProRule" id="PRU01091"/>
    </source>
</evidence>
<dbReference type="GO" id="GO:0000160">
    <property type="term" value="P:phosphorelay signal transduction system"/>
    <property type="evidence" value="ECO:0007669"/>
    <property type="project" value="InterPro"/>
</dbReference>
<evidence type="ECO:0000256" key="6">
    <source>
        <dbReference type="SAM" id="MobiDB-lite"/>
    </source>
</evidence>
<dbReference type="InterPro" id="IPR051677">
    <property type="entry name" value="AfsR-DnrI-RedD_regulator"/>
</dbReference>
<dbReference type="CDD" id="cd15831">
    <property type="entry name" value="BTAD"/>
    <property type="match status" value="1"/>
</dbReference>
<evidence type="ECO:0000256" key="2">
    <source>
        <dbReference type="ARBA" id="ARBA00023015"/>
    </source>
</evidence>
<dbReference type="Gene3D" id="1.25.40.10">
    <property type="entry name" value="Tetratricopeptide repeat domain"/>
    <property type="match status" value="2"/>
</dbReference>